<dbReference type="EMBL" id="JAMDMX010000076">
    <property type="protein sequence ID" value="MCY9695548.1"/>
    <property type="molecule type" value="Genomic_DNA"/>
</dbReference>
<dbReference type="Proteomes" id="UP001527099">
    <property type="component" value="Unassembled WGS sequence"/>
</dbReference>
<organism evidence="1 2">
    <name type="scientific">Paenibacillus alginolyticus</name>
    <dbReference type="NCBI Taxonomy" id="59839"/>
    <lineage>
        <taxon>Bacteria</taxon>
        <taxon>Bacillati</taxon>
        <taxon>Bacillota</taxon>
        <taxon>Bacilli</taxon>
        <taxon>Bacillales</taxon>
        <taxon>Paenibacillaceae</taxon>
        <taxon>Paenibacillus</taxon>
    </lineage>
</organism>
<name>A0ABT4GH78_9BACL</name>
<keyword evidence="2" id="KW-1185">Reference proteome</keyword>
<protein>
    <submittedName>
        <fullName evidence="1">Uncharacterized protein</fullName>
    </submittedName>
</protein>
<accession>A0ABT4GH78</accession>
<evidence type="ECO:0000313" key="1">
    <source>
        <dbReference type="EMBL" id="MCY9695548.1"/>
    </source>
</evidence>
<sequence>MEQEDYIAEATFHANISYLIQAQTKKQALEQVAYELDQTNILLNEITLENELGDSHVFTVQEVEKMDWYDVNHTECCNQFRVFGRMQLLITLRKQSDTMKDVEQSTYHLSQSLVYGKPVLTISEGYKHIFLTVSQHKMEWKTKLQEAEKAKETETILLSKLA</sequence>
<proteinExistence type="predicted"/>
<dbReference type="RefSeq" id="WP_268616837.1">
    <property type="nucleotide sequence ID" value="NZ_JAMDMX010000076.1"/>
</dbReference>
<comment type="caution">
    <text evidence="1">The sequence shown here is derived from an EMBL/GenBank/DDBJ whole genome shotgun (WGS) entry which is preliminary data.</text>
</comment>
<gene>
    <name evidence="1" type="ORF">M5X19_21970</name>
</gene>
<evidence type="ECO:0000313" key="2">
    <source>
        <dbReference type="Proteomes" id="UP001527099"/>
    </source>
</evidence>
<reference evidence="1 2" key="1">
    <citation type="submission" date="2022-05" db="EMBL/GenBank/DDBJ databases">
        <title>Genome Sequencing of Bee-Associated Microbes.</title>
        <authorList>
            <person name="Dunlap C."/>
        </authorList>
    </citation>
    <scope>NUCLEOTIDE SEQUENCE [LARGE SCALE GENOMIC DNA]</scope>
    <source>
        <strain evidence="1 2">NRRL B-14421</strain>
    </source>
</reference>